<protein>
    <submittedName>
        <fullName evidence="1">Uncharacterized protein</fullName>
    </submittedName>
</protein>
<evidence type="ECO:0000313" key="1">
    <source>
        <dbReference type="EMBL" id="CAI9568194.1"/>
    </source>
</evidence>
<organism evidence="1 2">
    <name type="scientific">Staurois parvus</name>
    <dbReference type="NCBI Taxonomy" id="386267"/>
    <lineage>
        <taxon>Eukaryota</taxon>
        <taxon>Metazoa</taxon>
        <taxon>Chordata</taxon>
        <taxon>Craniata</taxon>
        <taxon>Vertebrata</taxon>
        <taxon>Euteleostomi</taxon>
        <taxon>Amphibia</taxon>
        <taxon>Batrachia</taxon>
        <taxon>Anura</taxon>
        <taxon>Neobatrachia</taxon>
        <taxon>Ranoidea</taxon>
        <taxon>Ranidae</taxon>
        <taxon>Staurois</taxon>
    </lineage>
</organism>
<accession>A0ABN9D6N2</accession>
<proteinExistence type="predicted"/>
<comment type="caution">
    <text evidence="1">The sequence shown here is derived from an EMBL/GenBank/DDBJ whole genome shotgun (WGS) entry which is preliminary data.</text>
</comment>
<dbReference type="EMBL" id="CATNWA010014152">
    <property type="protein sequence ID" value="CAI9568194.1"/>
    <property type="molecule type" value="Genomic_DNA"/>
</dbReference>
<name>A0ABN9D6N2_9NEOB</name>
<dbReference type="Proteomes" id="UP001162483">
    <property type="component" value="Unassembled WGS sequence"/>
</dbReference>
<reference evidence="1" key="1">
    <citation type="submission" date="2023-05" db="EMBL/GenBank/DDBJ databases">
        <authorList>
            <person name="Stuckert A."/>
        </authorList>
    </citation>
    <scope>NUCLEOTIDE SEQUENCE</scope>
</reference>
<keyword evidence="2" id="KW-1185">Reference proteome</keyword>
<sequence length="141" mass="15323">MTLAIPSDEVCSDSHLVPDFGLNSLPSKHLNLRKGLRTTQRRLLSADLSRAPAVLSGPPTSTPTGNLCNFGPDSHCPTLRGVRNLAAREALSPLACITRYVINVITARPNSQSLHTWKEDHVKVEALSAVMNIYLTHCINS</sequence>
<gene>
    <name evidence="1" type="ORF">SPARVUS_LOCUS6661065</name>
</gene>
<evidence type="ECO:0000313" key="2">
    <source>
        <dbReference type="Proteomes" id="UP001162483"/>
    </source>
</evidence>